<name>A0A2V2NEH6_9EURY</name>
<proteinExistence type="inferred from homology"/>
<gene>
    <name evidence="12" type="ORF">DLD82_02705</name>
</gene>
<dbReference type="InterPro" id="IPR000522">
    <property type="entry name" value="ABC_transptr_permease_BtuC"/>
</dbReference>
<comment type="function">
    <text evidence="8">Required for corrinoid utilization. Probably part of the ABC transporter complex BtuCDF involved in cobalamin (vitamin B12) import. Probably involved in the translocation of the substrate across the membrane.</text>
</comment>
<dbReference type="Pfam" id="PF01032">
    <property type="entry name" value="FecCD"/>
    <property type="match status" value="1"/>
</dbReference>
<sequence length="360" mass="38694">MTSESTKPGTEADSMYELYAQFTRKKILFILLLIGIIIILVGIAASTGSADLSLYEVYAALVGRFFSFGPESSWVADVCLWKLRFPRIFMAIFAGIALGTTGVVMQSVLKNPLADPYMMGIQSAAGFGASLAIIFGTGILGGSYLIAGNAFLFSLISVGIIIMLADMKGASAETMILTGIAVMFLFSAMTTFIQYFAEAEAVKSAMFWAVGDLGKTSWDDFYVVIPLVAICFLYLLWKTWDLNILAAGDETAKSLGIPVRRVRISVMVVSSLLVSGVVCFIGAIGFVGLVSPHICRMIIGGNNQYLLPAAGLMGAILLIVSDTIARTVMSPAIIPVGVVTAFLGVPFFIYLIMFRKGEFW</sequence>
<evidence type="ECO:0000256" key="3">
    <source>
        <dbReference type="ARBA" id="ARBA00022448"/>
    </source>
</evidence>
<evidence type="ECO:0000256" key="9">
    <source>
        <dbReference type="ARBA" id="ARBA00064420"/>
    </source>
</evidence>
<comment type="caution">
    <text evidence="12">The sequence shown here is derived from an EMBL/GenBank/DDBJ whole genome shotgun (WGS) entry which is preliminary data.</text>
</comment>
<keyword evidence="13" id="KW-1185">Reference proteome</keyword>
<feature type="transmembrane region" description="Helical" evidence="11">
    <location>
        <begin position="305"/>
        <end position="325"/>
    </location>
</feature>
<dbReference type="FunFam" id="1.10.3470.10:FF:000001">
    <property type="entry name" value="Vitamin B12 ABC transporter permease BtuC"/>
    <property type="match status" value="1"/>
</dbReference>
<dbReference type="GeneID" id="97607888"/>
<feature type="transmembrane region" description="Helical" evidence="11">
    <location>
        <begin position="27"/>
        <end position="45"/>
    </location>
</feature>
<evidence type="ECO:0000313" key="13">
    <source>
        <dbReference type="Proteomes" id="UP000245934"/>
    </source>
</evidence>
<evidence type="ECO:0000256" key="7">
    <source>
        <dbReference type="ARBA" id="ARBA00023136"/>
    </source>
</evidence>
<dbReference type="CDD" id="cd06550">
    <property type="entry name" value="TM_ABC_iron-siderophores_like"/>
    <property type="match status" value="1"/>
</dbReference>
<feature type="transmembrane region" description="Helical" evidence="11">
    <location>
        <begin position="121"/>
        <end position="140"/>
    </location>
</feature>
<evidence type="ECO:0000256" key="10">
    <source>
        <dbReference type="ARBA" id="ARBA00071366"/>
    </source>
</evidence>
<comment type="similarity">
    <text evidence="2">Belongs to the binding-protein-dependent transport system permease family. FecCD subfamily.</text>
</comment>
<dbReference type="GO" id="GO:0022857">
    <property type="term" value="F:transmembrane transporter activity"/>
    <property type="evidence" value="ECO:0007669"/>
    <property type="project" value="InterPro"/>
</dbReference>
<evidence type="ECO:0000256" key="5">
    <source>
        <dbReference type="ARBA" id="ARBA00022692"/>
    </source>
</evidence>
<dbReference type="Gene3D" id="1.10.3470.10">
    <property type="entry name" value="ABC transporter involved in vitamin B12 uptake, BtuC"/>
    <property type="match status" value="1"/>
</dbReference>
<keyword evidence="6 11" id="KW-1133">Transmembrane helix</keyword>
<keyword evidence="4" id="KW-1003">Cell membrane</keyword>
<feature type="transmembrane region" description="Helical" evidence="11">
    <location>
        <begin position="332"/>
        <end position="353"/>
    </location>
</feature>
<evidence type="ECO:0000256" key="2">
    <source>
        <dbReference type="ARBA" id="ARBA00007935"/>
    </source>
</evidence>
<dbReference type="EMBL" id="QGMZ01000006">
    <property type="protein sequence ID" value="PWR75986.1"/>
    <property type="molecule type" value="Genomic_DNA"/>
</dbReference>
<feature type="transmembrane region" description="Helical" evidence="11">
    <location>
        <begin position="146"/>
        <end position="164"/>
    </location>
</feature>
<feature type="transmembrane region" description="Helical" evidence="11">
    <location>
        <begin position="88"/>
        <end position="109"/>
    </location>
</feature>
<evidence type="ECO:0000256" key="11">
    <source>
        <dbReference type="SAM" id="Phobius"/>
    </source>
</evidence>
<dbReference type="SUPFAM" id="SSF81345">
    <property type="entry name" value="ABC transporter involved in vitamin B12 uptake, BtuC"/>
    <property type="match status" value="1"/>
</dbReference>
<keyword evidence="7 11" id="KW-0472">Membrane</keyword>
<comment type="subunit">
    <text evidence="9">The complex is composed of two ATP-binding proteins (BtuD), two transmembrane proteins (BtuC) and a solute-binding protein (BtuF).</text>
</comment>
<dbReference type="Proteomes" id="UP000245934">
    <property type="component" value="Unassembled WGS sequence"/>
</dbReference>
<keyword evidence="3" id="KW-0813">Transport</keyword>
<dbReference type="PANTHER" id="PTHR30472">
    <property type="entry name" value="FERRIC ENTEROBACTIN TRANSPORT SYSTEM PERMEASE PROTEIN"/>
    <property type="match status" value="1"/>
</dbReference>
<dbReference type="GO" id="GO:0005886">
    <property type="term" value="C:plasma membrane"/>
    <property type="evidence" value="ECO:0007669"/>
    <property type="project" value="UniProtKB-SubCell"/>
</dbReference>
<comment type="subcellular location">
    <subcellularLocation>
        <location evidence="1">Cell membrane</location>
        <topology evidence="1">Multi-pass membrane protein</topology>
    </subcellularLocation>
</comment>
<dbReference type="InterPro" id="IPR037294">
    <property type="entry name" value="ABC_BtuC-like"/>
</dbReference>
<dbReference type="AlphaFoldDB" id="A0A2V2NEH6"/>
<feature type="transmembrane region" description="Helical" evidence="11">
    <location>
        <begin position="221"/>
        <end position="237"/>
    </location>
</feature>
<evidence type="ECO:0000313" key="12">
    <source>
        <dbReference type="EMBL" id="PWR75986.1"/>
    </source>
</evidence>
<keyword evidence="5 11" id="KW-0812">Transmembrane</keyword>
<evidence type="ECO:0000256" key="6">
    <source>
        <dbReference type="ARBA" id="ARBA00022989"/>
    </source>
</evidence>
<dbReference type="GO" id="GO:0033214">
    <property type="term" value="P:siderophore-iron import into cell"/>
    <property type="evidence" value="ECO:0007669"/>
    <property type="project" value="TreeGrafter"/>
</dbReference>
<reference evidence="12 13" key="1">
    <citation type="submission" date="2018-05" db="EMBL/GenBank/DDBJ databases">
        <title>Draft genome of Methanospirillum stamsii Pt1.</title>
        <authorList>
            <person name="Dueholm M.S."/>
            <person name="Nielsen P.H."/>
            <person name="Bakmann L.F."/>
            <person name="Otzen D.E."/>
        </authorList>
    </citation>
    <scope>NUCLEOTIDE SEQUENCE [LARGE SCALE GENOMIC DNA]</scope>
    <source>
        <strain evidence="12 13">Pt1</strain>
    </source>
</reference>
<protein>
    <recommendedName>
        <fullName evidence="10">Cobalamin import system permease protein BtuC</fullName>
    </recommendedName>
</protein>
<dbReference type="OrthoDB" id="27848at2157"/>
<dbReference type="PANTHER" id="PTHR30472:SF25">
    <property type="entry name" value="ABC TRANSPORTER PERMEASE PROTEIN MJ0876-RELATED"/>
    <property type="match status" value="1"/>
</dbReference>
<evidence type="ECO:0000256" key="4">
    <source>
        <dbReference type="ARBA" id="ARBA00022475"/>
    </source>
</evidence>
<feature type="transmembrane region" description="Helical" evidence="11">
    <location>
        <begin position="176"/>
        <end position="197"/>
    </location>
</feature>
<evidence type="ECO:0000256" key="1">
    <source>
        <dbReference type="ARBA" id="ARBA00004651"/>
    </source>
</evidence>
<feature type="transmembrane region" description="Helical" evidence="11">
    <location>
        <begin position="264"/>
        <end position="290"/>
    </location>
</feature>
<organism evidence="12 13">
    <name type="scientific">Methanospirillum stamsii</name>
    <dbReference type="NCBI Taxonomy" id="1277351"/>
    <lineage>
        <taxon>Archaea</taxon>
        <taxon>Methanobacteriati</taxon>
        <taxon>Methanobacteriota</taxon>
        <taxon>Stenosarchaea group</taxon>
        <taxon>Methanomicrobia</taxon>
        <taxon>Methanomicrobiales</taxon>
        <taxon>Methanospirillaceae</taxon>
        <taxon>Methanospirillum</taxon>
    </lineage>
</organism>
<evidence type="ECO:0000256" key="8">
    <source>
        <dbReference type="ARBA" id="ARBA00053891"/>
    </source>
</evidence>
<dbReference type="RefSeq" id="WP_109939563.1">
    <property type="nucleotide sequence ID" value="NZ_CP176366.1"/>
</dbReference>
<accession>A0A2V2NEH6</accession>